<evidence type="ECO:0000313" key="3">
    <source>
        <dbReference type="EMBL" id="MFC5278520.1"/>
    </source>
</evidence>
<dbReference type="AlphaFoldDB" id="A0ABD5R0N7"/>
<comment type="caution">
    <text evidence="3">The sequence shown here is derived from an EMBL/GenBank/DDBJ whole genome shotgun (WGS) entry which is preliminary data.</text>
</comment>
<organism evidence="3 4">
    <name type="scientific">Halorubrum rubrum</name>
    <dbReference type="NCBI Taxonomy" id="1126240"/>
    <lineage>
        <taxon>Archaea</taxon>
        <taxon>Methanobacteriati</taxon>
        <taxon>Methanobacteriota</taxon>
        <taxon>Stenosarchaea group</taxon>
        <taxon>Halobacteria</taxon>
        <taxon>Halobacteriales</taxon>
        <taxon>Haloferacaceae</taxon>
        <taxon>Halorubrum</taxon>
    </lineage>
</organism>
<keyword evidence="1" id="KW-0812">Transmembrane</keyword>
<keyword evidence="1" id="KW-0472">Membrane</keyword>
<proteinExistence type="predicted"/>
<accession>A0ABD5R0N7</accession>
<name>A0ABD5R0N7_9EURY</name>
<dbReference type="Proteomes" id="UP001596118">
    <property type="component" value="Unassembled WGS sequence"/>
</dbReference>
<feature type="domain" description="DUF1648" evidence="2">
    <location>
        <begin position="17"/>
        <end position="64"/>
    </location>
</feature>
<evidence type="ECO:0000256" key="1">
    <source>
        <dbReference type="SAM" id="Phobius"/>
    </source>
</evidence>
<evidence type="ECO:0000259" key="2">
    <source>
        <dbReference type="Pfam" id="PF07853"/>
    </source>
</evidence>
<dbReference type="PANTHER" id="PTHR37810">
    <property type="entry name" value="IMMUNITY PROTEIN SDPI"/>
    <property type="match status" value="1"/>
</dbReference>
<feature type="transmembrane region" description="Helical" evidence="1">
    <location>
        <begin position="51"/>
        <end position="71"/>
    </location>
</feature>
<keyword evidence="1" id="KW-1133">Transmembrane helix</keyword>
<gene>
    <name evidence="3" type="ORF">ACFPM1_07090</name>
</gene>
<feature type="transmembrane region" description="Helical" evidence="1">
    <location>
        <begin position="12"/>
        <end position="31"/>
    </location>
</feature>
<dbReference type="Pfam" id="PF07853">
    <property type="entry name" value="DUF1648"/>
    <property type="match status" value="1"/>
</dbReference>
<dbReference type="EMBL" id="JBHSKY010000007">
    <property type="protein sequence ID" value="MFC5278520.1"/>
    <property type="molecule type" value="Genomic_DNA"/>
</dbReference>
<dbReference type="InterPro" id="IPR012867">
    <property type="entry name" value="DUF1648"/>
</dbReference>
<evidence type="ECO:0000313" key="4">
    <source>
        <dbReference type="Proteomes" id="UP001596118"/>
    </source>
</evidence>
<reference evidence="3 4" key="1">
    <citation type="journal article" date="2019" name="Int. J. Syst. Evol. Microbiol.">
        <title>The Global Catalogue of Microorganisms (GCM) 10K type strain sequencing project: providing services to taxonomists for standard genome sequencing and annotation.</title>
        <authorList>
            <consortium name="The Broad Institute Genomics Platform"/>
            <consortium name="The Broad Institute Genome Sequencing Center for Infectious Disease"/>
            <person name="Wu L."/>
            <person name="Ma J."/>
        </authorList>
    </citation>
    <scope>NUCLEOTIDE SEQUENCE [LARGE SCALE GENOMIC DNA]</scope>
    <source>
        <strain evidence="3 4">CGMCC 1.12124</strain>
    </source>
</reference>
<feature type="transmembrane region" description="Helical" evidence="1">
    <location>
        <begin position="83"/>
        <end position="103"/>
    </location>
</feature>
<dbReference type="PANTHER" id="PTHR37810:SF5">
    <property type="entry name" value="IMMUNITY PROTEIN SDPI"/>
    <property type="match status" value="1"/>
</dbReference>
<protein>
    <submittedName>
        <fullName evidence="3">DUF1648 domain-containing protein</fullName>
    </submittedName>
</protein>
<dbReference type="RefSeq" id="WP_256412146.1">
    <property type="nucleotide sequence ID" value="NZ_JANHDM010000008.1"/>
</dbReference>
<keyword evidence="4" id="KW-1185">Reference proteome</keyword>
<sequence length="130" mass="13665">MNALVRFLPRQRAVAALITGVLLALGVALYAALPDQMAIHWNAAGEPDNVVAKPIAVLAMPAVVVFMSVLFEASSIDIGERIVGSLAMLMLLVVQVIVFGANLGYDVSIVPITLGLAGGMVAVSVWVQRR</sequence>
<feature type="transmembrane region" description="Helical" evidence="1">
    <location>
        <begin position="109"/>
        <end position="127"/>
    </location>
</feature>